<protein>
    <submittedName>
        <fullName evidence="2">4-amino-4-deoxy-L-arabinose transferase-like glycosyltransferase</fullName>
    </submittedName>
</protein>
<gene>
    <name evidence="2" type="ORF">EV138_4874</name>
</gene>
<feature type="transmembrane region" description="Helical" evidence="1">
    <location>
        <begin position="503"/>
        <end position="524"/>
    </location>
</feature>
<name>A0A4R7TG87_9ACTN</name>
<feature type="transmembrane region" description="Helical" evidence="1">
    <location>
        <begin position="358"/>
        <end position="380"/>
    </location>
</feature>
<dbReference type="PROSITE" id="PS51257">
    <property type="entry name" value="PROKAR_LIPOPROTEIN"/>
    <property type="match status" value="1"/>
</dbReference>
<feature type="transmembrane region" description="Helical" evidence="1">
    <location>
        <begin position="94"/>
        <end position="116"/>
    </location>
</feature>
<evidence type="ECO:0000313" key="3">
    <source>
        <dbReference type="Proteomes" id="UP000295151"/>
    </source>
</evidence>
<feature type="transmembrane region" description="Helical" evidence="1">
    <location>
        <begin position="314"/>
        <end position="329"/>
    </location>
</feature>
<dbReference type="EMBL" id="SOCE01000001">
    <property type="protein sequence ID" value="TDU91271.1"/>
    <property type="molecule type" value="Genomic_DNA"/>
</dbReference>
<dbReference type="GO" id="GO:0016740">
    <property type="term" value="F:transferase activity"/>
    <property type="evidence" value="ECO:0007669"/>
    <property type="project" value="UniProtKB-KW"/>
</dbReference>
<feature type="transmembrane region" description="Helical" evidence="1">
    <location>
        <begin position="335"/>
        <end position="351"/>
    </location>
</feature>
<feature type="transmembrane region" description="Helical" evidence="1">
    <location>
        <begin position="222"/>
        <end position="240"/>
    </location>
</feature>
<feature type="transmembrane region" description="Helical" evidence="1">
    <location>
        <begin position="449"/>
        <end position="467"/>
    </location>
</feature>
<sequence>MGSLGRDSLKPLLRVTPGLLIWATGCLLLAAYGTRWDTIGLFSLYLGLSIVMPGVLLWRWLRGNGDGFAADFAFGTGLGLALSILTYIPGRALGVPLLPLVVPAATLDAFLTVPVLRTNWRTRRAPMPAWWAWSVAAAAVVGLWVITRNGLAIEPIAFPDAAFQYSDMPYQLALAGELKNHLPGQIPYVIGQPLNYHWFMHAEVAATTWQTGIELDVLLRRLFPTLCALLPILSVAALATKLAKRSWAGPLAAWLLLTVTSFDVYGWDGRELISQAPYSTAVLMYSLTHAFAVVLAIPVVWLIVCLLREDRRPGNWLLLAVGIAALAGAKASFVPMLVAAIALVIAVQLATTRRLDRAHLGLAAVAVLALGVAQVVLFSAGSSGVALGPGQSFRALAPKVGFGNHYGNHAAEVAVLGTTGLTLLVSWAIGGVGMVAFLQKGRWKDPTAVFLLGFLIAGVAAGALLHHPGFSQLYFVRAAFPIAIAGSAWGLTQLLDSVRFRVALPRMAAALAVGAVLAKILGAATPDRPLKRQGVALVSLQVIAPWLTALLVAAIVTLLLTKTPGHWKVRPLALGLGVLVVFGVVGIALPETVITTVGEKVCVSGPERPDCRHPRRQIPDGGAEAARYIRDHSSVNDRLVTNSHCMPAYDPRRCDTRNFWLSAYAERRVLVEGWAYTPRAQTSKNATNGPFWDPELLALNDADPSPTTLDRLWTQYGVRWLVYDTKVSRPPHSLQSHWRFSAGTVQVFELTPPISPTPS</sequence>
<dbReference type="AlphaFoldDB" id="A0A4R7TG87"/>
<organism evidence="2 3">
    <name type="scientific">Kribbella voronezhensis</name>
    <dbReference type="NCBI Taxonomy" id="2512212"/>
    <lineage>
        <taxon>Bacteria</taxon>
        <taxon>Bacillati</taxon>
        <taxon>Actinomycetota</taxon>
        <taxon>Actinomycetes</taxon>
        <taxon>Propionibacteriales</taxon>
        <taxon>Kribbellaceae</taxon>
        <taxon>Kribbella</taxon>
    </lineage>
</organism>
<feature type="transmembrane region" description="Helical" evidence="1">
    <location>
        <begin position="12"/>
        <end position="33"/>
    </location>
</feature>
<feature type="transmembrane region" description="Helical" evidence="1">
    <location>
        <begin position="128"/>
        <end position="146"/>
    </location>
</feature>
<proteinExistence type="predicted"/>
<keyword evidence="1" id="KW-0812">Transmembrane</keyword>
<feature type="transmembrane region" description="Helical" evidence="1">
    <location>
        <begin position="287"/>
        <end position="307"/>
    </location>
</feature>
<feature type="transmembrane region" description="Helical" evidence="1">
    <location>
        <begin position="572"/>
        <end position="589"/>
    </location>
</feature>
<accession>A0A4R7TG87</accession>
<feature type="transmembrane region" description="Helical" evidence="1">
    <location>
        <begin position="536"/>
        <end position="560"/>
    </location>
</feature>
<keyword evidence="1" id="KW-0472">Membrane</keyword>
<evidence type="ECO:0000313" key="2">
    <source>
        <dbReference type="EMBL" id="TDU91271.1"/>
    </source>
</evidence>
<keyword evidence="3" id="KW-1185">Reference proteome</keyword>
<feature type="transmembrane region" description="Helical" evidence="1">
    <location>
        <begin position="247"/>
        <end position="267"/>
    </location>
</feature>
<feature type="transmembrane region" description="Helical" evidence="1">
    <location>
        <begin position="413"/>
        <end position="437"/>
    </location>
</feature>
<keyword evidence="1" id="KW-1133">Transmembrane helix</keyword>
<keyword evidence="2" id="KW-0808">Transferase</keyword>
<feature type="transmembrane region" description="Helical" evidence="1">
    <location>
        <begin position="473"/>
        <end position="491"/>
    </location>
</feature>
<reference evidence="2 3" key="1">
    <citation type="submission" date="2019-03" db="EMBL/GenBank/DDBJ databases">
        <title>Genomic Encyclopedia of Type Strains, Phase III (KMG-III): the genomes of soil and plant-associated and newly described type strains.</title>
        <authorList>
            <person name="Whitman W."/>
        </authorList>
    </citation>
    <scope>NUCLEOTIDE SEQUENCE [LARGE SCALE GENOMIC DNA]</scope>
    <source>
        <strain evidence="2 3">VKM Ac-2575</strain>
    </source>
</reference>
<feature type="transmembrane region" description="Helical" evidence="1">
    <location>
        <begin position="68"/>
        <end position="88"/>
    </location>
</feature>
<evidence type="ECO:0000256" key="1">
    <source>
        <dbReference type="SAM" id="Phobius"/>
    </source>
</evidence>
<feature type="transmembrane region" description="Helical" evidence="1">
    <location>
        <begin position="39"/>
        <end position="61"/>
    </location>
</feature>
<dbReference type="Proteomes" id="UP000295151">
    <property type="component" value="Unassembled WGS sequence"/>
</dbReference>
<comment type="caution">
    <text evidence="2">The sequence shown here is derived from an EMBL/GenBank/DDBJ whole genome shotgun (WGS) entry which is preliminary data.</text>
</comment>